<dbReference type="NCBIfam" id="TIGR01404">
    <property type="entry name" value="FlhB_rel_III"/>
    <property type="match status" value="1"/>
</dbReference>
<dbReference type="Gene3D" id="3.40.1690.10">
    <property type="entry name" value="secretion proteins EscU"/>
    <property type="match status" value="1"/>
</dbReference>
<comment type="caution">
    <text evidence="9">The sequence shown here is derived from an EMBL/GenBank/DDBJ whole genome shotgun (WGS) entry which is preliminary data.</text>
</comment>
<reference evidence="9 10" key="1">
    <citation type="submission" date="2023-08" db="EMBL/GenBank/DDBJ databases">
        <title>Rhodoferax potami sp. nov. and Rhodoferax mekongensis sp. nov., isolated from the Mekong River in Thailand.</title>
        <authorList>
            <person name="Kitikhun S."/>
            <person name="Charoenyingcharoen P."/>
            <person name="Siriarchawattana P."/>
            <person name="Likhitrattanapisal S."/>
            <person name="Nilsakha T."/>
            <person name="Chanpet A."/>
            <person name="Rattanawaree P."/>
            <person name="Ingsriswang S."/>
        </authorList>
    </citation>
    <scope>NUCLEOTIDE SEQUENCE [LARGE SCALE GENOMIC DNA]</scope>
    <source>
        <strain evidence="9 10">TBRC 17660</strain>
    </source>
</reference>
<dbReference type="PANTHER" id="PTHR30531">
    <property type="entry name" value="FLAGELLAR BIOSYNTHETIC PROTEIN FLHB"/>
    <property type="match status" value="1"/>
</dbReference>
<dbReference type="PANTHER" id="PTHR30531:SF14">
    <property type="entry name" value="SURFACE PRESENTATION OF ANTIGENS PROTEIN SPAS"/>
    <property type="match status" value="1"/>
</dbReference>
<keyword evidence="4 8" id="KW-0812">Transmembrane</keyword>
<gene>
    <name evidence="9" type="primary">sctU</name>
    <name evidence="9" type="ORF">RAE19_19065</name>
</gene>
<accession>A0ABU3KSV6</accession>
<organism evidence="9 10">
    <name type="scientific">Rhodoferax potami</name>
    <dbReference type="NCBI Taxonomy" id="3068338"/>
    <lineage>
        <taxon>Bacteria</taxon>
        <taxon>Pseudomonadati</taxon>
        <taxon>Pseudomonadota</taxon>
        <taxon>Betaproteobacteria</taxon>
        <taxon>Burkholderiales</taxon>
        <taxon>Comamonadaceae</taxon>
        <taxon>Rhodoferax</taxon>
    </lineage>
</organism>
<keyword evidence="7 8" id="KW-0472">Membrane</keyword>
<name>A0ABU3KSV6_9BURK</name>
<dbReference type="Proteomes" id="UP001321700">
    <property type="component" value="Unassembled WGS sequence"/>
</dbReference>
<comment type="similarity">
    <text evidence="2">Belongs to the type III secretion exporter family.</text>
</comment>
<evidence type="ECO:0000256" key="6">
    <source>
        <dbReference type="ARBA" id="ARBA00023026"/>
    </source>
</evidence>
<evidence type="ECO:0000313" key="9">
    <source>
        <dbReference type="EMBL" id="MDT7520745.1"/>
    </source>
</evidence>
<evidence type="ECO:0000256" key="8">
    <source>
        <dbReference type="SAM" id="Phobius"/>
    </source>
</evidence>
<evidence type="ECO:0000256" key="2">
    <source>
        <dbReference type="ARBA" id="ARBA00010690"/>
    </source>
</evidence>
<protein>
    <submittedName>
        <fullName evidence="9">Type III secretion system export apparatus subunit SctU</fullName>
    </submittedName>
</protein>
<evidence type="ECO:0000313" key="10">
    <source>
        <dbReference type="Proteomes" id="UP001321700"/>
    </source>
</evidence>
<dbReference type="PRINTS" id="PR00950">
    <property type="entry name" value="TYPE3IMSPROT"/>
</dbReference>
<evidence type="ECO:0000256" key="5">
    <source>
        <dbReference type="ARBA" id="ARBA00022989"/>
    </source>
</evidence>
<dbReference type="Pfam" id="PF01312">
    <property type="entry name" value="Bac_export_2"/>
    <property type="match status" value="1"/>
</dbReference>
<feature type="transmembrane region" description="Helical" evidence="8">
    <location>
        <begin position="161"/>
        <end position="180"/>
    </location>
</feature>
<proteinExistence type="inferred from homology"/>
<keyword evidence="3" id="KW-1003">Cell membrane</keyword>
<sequence>MSEKTEQPTKKRLTDAREKGDVAHSKDAAKALMIWACAGYLLFSAKELIDSILFMLEWSGAHVNGPFREVLPDFLRLAASQLIAVLLPWMLVVIVVGIFGEFMTAGPIFAPEKMKFSFQKMDVIANVKNIFSARNAIEGLKSIVKVLLLTGVVWKLVHDNLGTLMLLAGAGIHPVMAGFGLLMKSLLMSTAIVFTVIAGFDMIIQRRLFTRQQMMTKDEVKREHKESEGAPEIKSERRSFHQEIVNGPGGKRKPSVVVTNPTHLAVALLYVEDETPLPQVLAKGAGLNAQAIVAEARREGVPIIQHIPLARALTAQVDVDDFVPAHLFELVIDVLKAVKDVAPAERPQP</sequence>
<evidence type="ECO:0000256" key="7">
    <source>
        <dbReference type="ARBA" id="ARBA00023136"/>
    </source>
</evidence>
<dbReference type="EMBL" id="JAVBIK010000003">
    <property type="protein sequence ID" value="MDT7520745.1"/>
    <property type="molecule type" value="Genomic_DNA"/>
</dbReference>
<dbReference type="SUPFAM" id="SSF160544">
    <property type="entry name" value="EscU C-terminal domain-like"/>
    <property type="match status" value="1"/>
</dbReference>
<keyword evidence="10" id="KW-1185">Reference proteome</keyword>
<dbReference type="InterPro" id="IPR006135">
    <property type="entry name" value="T3SS_substrate_exporter"/>
</dbReference>
<keyword evidence="6" id="KW-0843">Virulence</keyword>
<comment type="subcellular location">
    <subcellularLocation>
        <location evidence="1">Cell membrane</location>
        <topology evidence="1">Multi-pass membrane protein</topology>
    </subcellularLocation>
</comment>
<keyword evidence="5 8" id="KW-1133">Transmembrane helix</keyword>
<dbReference type="RefSeq" id="WP_313876408.1">
    <property type="nucleotide sequence ID" value="NZ_JAVBIK010000003.1"/>
</dbReference>
<evidence type="ECO:0000256" key="4">
    <source>
        <dbReference type="ARBA" id="ARBA00022692"/>
    </source>
</evidence>
<dbReference type="InterPro" id="IPR029025">
    <property type="entry name" value="T3SS_substrate_exporter_C"/>
</dbReference>
<evidence type="ECO:0000256" key="3">
    <source>
        <dbReference type="ARBA" id="ARBA00022475"/>
    </source>
</evidence>
<feature type="transmembrane region" description="Helical" evidence="8">
    <location>
        <begin position="74"/>
        <end position="99"/>
    </location>
</feature>
<feature type="transmembrane region" description="Helical" evidence="8">
    <location>
        <begin position="186"/>
        <end position="204"/>
    </location>
</feature>
<dbReference type="InterPro" id="IPR006307">
    <property type="entry name" value="BsaZ-like"/>
</dbReference>
<evidence type="ECO:0000256" key="1">
    <source>
        <dbReference type="ARBA" id="ARBA00004651"/>
    </source>
</evidence>